<dbReference type="SMART" id="SM00507">
    <property type="entry name" value="HNHc"/>
    <property type="match status" value="1"/>
</dbReference>
<dbReference type="GO" id="GO:0004519">
    <property type="term" value="F:endonuclease activity"/>
    <property type="evidence" value="ECO:0007669"/>
    <property type="project" value="UniProtKB-KW"/>
</dbReference>
<evidence type="ECO:0000259" key="1">
    <source>
        <dbReference type="SMART" id="SM00507"/>
    </source>
</evidence>
<dbReference type="InterPro" id="IPR003870">
    <property type="entry name" value="DUF222"/>
</dbReference>
<name>A0ABN1UMS3_9ACTN</name>
<comment type="caution">
    <text evidence="2">The sequence shown here is derived from an EMBL/GenBank/DDBJ whole genome shotgun (WGS) entry which is preliminary data.</text>
</comment>
<keyword evidence="2" id="KW-0255">Endonuclease</keyword>
<keyword evidence="2" id="KW-0378">Hydrolase</keyword>
<dbReference type="CDD" id="cd00085">
    <property type="entry name" value="HNHc"/>
    <property type="match status" value="1"/>
</dbReference>
<proteinExistence type="predicted"/>
<dbReference type="EMBL" id="BAAAJE010000026">
    <property type="protein sequence ID" value="GAA1159160.1"/>
    <property type="molecule type" value="Genomic_DNA"/>
</dbReference>
<gene>
    <name evidence="2" type="ORF">GCM10009606_41390</name>
</gene>
<dbReference type="Pfam" id="PF02720">
    <property type="entry name" value="DUF222"/>
    <property type="match status" value="1"/>
</dbReference>
<keyword evidence="2" id="KW-0540">Nuclease</keyword>
<organism evidence="2 3">
    <name type="scientific">Nocardioides aquiterrae</name>
    <dbReference type="NCBI Taxonomy" id="203799"/>
    <lineage>
        <taxon>Bacteria</taxon>
        <taxon>Bacillati</taxon>
        <taxon>Actinomycetota</taxon>
        <taxon>Actinomycetes</taxon>
        <taxon>Propionibacteriales</taxon>
        <taxon>Nocardioidaceae</taxon>
        <taxon>Nocardioides</taxon>
    </lineage>
</organism>
<protein>
    <submittedName>
        <fullName evidence="2">HNH endonuclease signature motif containing protein</fullName>
    </submittedName>
</protein>
<accession>A0ABN1UMS3</accession>
<feature type="domain" description="HNH nuclease" evidence="1">
    <location>
        <begin position="312"/>
        <end position="363"/>
    </location>
</feature>
<dbReference type="RefSeq" id="WP_343909779.1">
    <property type="nucleotide sequence ID" value="NZ_BAAAJE010000026.1"/>
</dbReference>
<evidence type="ECO:0000313" key="2">
    <source>
        <dbReference type="EMBL" id="GAA1159160.1"/>
    </source>
</evidence>
<reference evidence="2 3" key="1">
    <citation type="journal article" date="2019" name="Int. J. Syst. Evol. Microbiol.">
        <title>The Global Catalogue of Microorganisms (GCM) 10K type strain sequencing project: providing services to taxonomists for standard genome sequencing and annotation.</title>
        <authorList>
            <consortium name="The Broad Institute Genomics Platform"/>
            <consortium name="The Broad Institute Genome Sequencing Center for Infectious Disease"/>
            <person name="Wu L."/>
            <person name="Ma J."/>
        </authorList>
    </citation>
    <scope>NUCLEOTIDE SEQUENCE [LARGE SCALE GENOMIC DNA]</scope>
    <source>
        <strain evidence="2 3">JCM 11813</strain>
    </source>
</reference>
<dbReference type="Proteomes" id="UP001499979">
    <property type="component" value="Unassembled WGS sequence"/>
</dbReference>
<evidence type="ECO:0000313" key="3">
    <source>
        <dbReference type="Proteomes" id="UP001499979"/>
    </source>
</evidence>
<sequence length="392" mass="43760">MNTPPVTREQLVIDAARERQATVTWAEIEKLQLAVEWVELHPGDEVDTTVEWGMRDLEIAGDGAPTIDEGAVAEFALAIGVSTDSGRLYLGDAVELHHRLPRIWAKVTAGVVPVWKARKVAQATRSLPEAGAAFVDRALYFVLRKCSFAEIDRQVDQARAEFDPEAAEERRRKAAEQRRFDVHLRDMTHDGLVPVTGMLDLADAVALDERIAAKAATLDPALPLDVRRAAAAGMLGDTDTDTDTDTGASREVVLYAHVRPDQTMVDVDNTRTMITPGHLQDWCQQAGTKVTVKPVIDLNEELSTEAYRPTDELAEQVRLRHPECVFPHCHRPSGHCDLDHVIPWPFGPTATWNLAPLCRGHHRLKTHTPWTYHWEPGTGFVWTDPHGRRHIN</sequence>
<dbReference type="InterPro" id="IPR003615">
    <property type="entry name" value="HNH_nuc"/>
</dbReference>
<keyword evidence="3" id="KW-1185">Reference proteome</keyword>
<dbReference type="Gene3D" id="1.10.30.50">
    <property type="match status" value="1"/>
</dbReference>